<evidence type="ECO:0000259" key="4">
    <source>
        <dbReference type="Pfam" id="PF20990"/>
    </source>
</evidence>
<dbReference type="EMBL" id="FNON01000014">
    <property type="protein sequence ID" value="SDZ38264.1"/>
    <property type="molecule type" value="Genomic_DNA"/>
</dbReference>
<reference evidence="5 6" key="1">
    <citation type="submission" date="2016-10" db="EMBL/GenBank/DDBJ databases">
        <authorList>
            <person name="de Groot N.N."/>
        </authorList>
    </citation>
    <scope>NUCLEOTIDE SEQUENCE [LARGE SCALE GENOMIC DNA]</scope>
    <source>
        <strain evidence="5 6">CPCC 202699</strain>
    </source>
</reference>
<dbReference type="AlphaFoldDB" id="A0A1H3SK06"/>
<feature type="chain" id="PRO_5011535951" evidence="2">
    <location>
        <begin position="21"/>
        <end position="526"/>
    </location>
</feature>
<dbReference type="RefSeq" id="WP_091299307.1">
    <property type="nucleotide sequence ID" value="NZ_FNON01000014.1"/>
</dbReference>
<evidence type="ECO:0000313" key="6">
    <source>
        <dbReference type="Proteomes" id="UP000199515"/>
    </source>
</evidence>
<evidence type="ECO:0000259" key="3">
    <source>
        <dbReference type="Pfam" id="PF09972"/>
    </source>
</evidence>
<dbReference type="Pfam" id="PF20990">
    <property type="entry name" value="DUF2207_C"/>
    <property type="match status" value="1"/>
</dbReference>
<gene>
    <name evidence="5" type="ORF">SAMN05421504_11470</name>
</gene>
<dbReference type="InterPro" id="IPR048389">
    <property type="entry name" value="YciQ-like_C"/>
</dbReference>
<proteinExistence type="predicted"/>
<sequence length="526" mass="56797">MRGALLAAVFLLVQAGSAWADEPPLPNLPNSAEIQLKVERDGTLSVVEAVSVPAGTTMVRKIDLRVPAARNRDRVYGIRDVSLEGAGTTEQTDDRFTATLRGGTSILRYKVDGAVDDDHDVLHVSWRLAGGWDTKLALVRASFAAPQIAKAVSCSLGSADRHCGAAQIDHIGLTRFSQQNLAAGQPMDIAVELPNGSVPANAEFAPSKTLAGAFVVTTPVVLGWILFAMLAVIGGAWLWLTRRRDAEPAEPLPVEVVSGDDADAVFASPDGVLPGHVGTVLSGRADEVDLAATVLDLAVRNYLWVEESEEDGLTDWRLTRRNLPDEHLTDFERAVFELVLPGDTRTLSELRAERVGIATVRTVLRDDVIGRRWLRRRGALPRRGLRVACYGLFLTAVLAFTIGYAQVGVAVAVAGGLTAFAARFVPARTERGRQLRRRLLGLQGQLHATRAKGVPKLARDLVFSRALPYALTLGEVDDWVNAFNALKSPPKPYWYGGVGSLRRVSEFTAALVGTFAGSRRGRRLEG</sequence>
<keyword evidence="1" id="KW-1133">Transmembrane helix</keyword>
<feature type="transmembrane region" description="Helical" evidence="1">
    <location>
        <begin position="408"/>
        <end position="426"/>
    </location>
</feature>
<feature type="domain" description="Predicted membrane protein YciQ-like C-terminal" evidence="4">
    <location>
        <begin position="266"/>
        <end position="483"/>
    </location>
</feature>
<keyword evidence="1" id="KW-0812">Transmembrane</keyword>
<dbReference type="InterPro" id="IPR018702">
    <property type="entry name" value="DUF2207"/>
</dbReference>
<feature type="transmembrane region" description="Helical" evidence="1">
    <location>
        <begin position="384"/>
        <end position="402"/>
    </location>
</feature>
<feature type="transmembrane region" description="Helical" evidence="1">
    <location>
        <begin position="221"/>
        <end position="240"/>
    </location>
</feature>
<feature type="signal peptide" evidence="2">
    <location>
        <begin position="1"/>
        <end position="20"/>
    </location>
</feature>
<feature type="domain" description="DUF2207" evidence="3">
    <location>
        <begin position="31"/>
        <end position="191"/>
    </location>
</feature>
<evidence type="ECO:0000256" key="2">
    <source>
        <dbReference type="SAM" id="SignalP"/>
    </source>
</evidence>
<evidence type="ECO:0000256" key="1">
    <source>
        <dbReference type="SAM" id="Phobius"/>
    </source>
</evidence>
<name>A0A1H3SK06_9PSEU</name>
<accession>A0A1H3SK06</accession>
<dbReference type="Proteomes" id="UP000199515">
    <property type="component" value="Unassembled WGS sequence"/>
</dbReference>
<dbReference type="OrthoDB" id="143710at2"/>
<protein>
    <submittedName>
        <fullName evidence="5">Predicted membrane protein</fullName>
    </submittedName>
</protein>
<evidence type="ECO:0000313" key="5">
    <source>
        <dbReference type="EMBL" id="SDZ38264.1"/>
    </source>
</evidence>
<organism evidence="5 6">
    <name type="scientific">Amycolatopsis xylanica</name>
    <dbReference type="NCBI Taxonomy" id="589385"/>
    <lineage>
        <taxon>Bacteria</taxon>
        <taxon>Bacillati</taxon>
        <taxon>Actinomycetota</taxon>
        <taxon>Actinomycetes</taxon>
        <taxon>Pseudonocardiales</taxon>
        <taxon>Pseudonocardiaceae</taxon>
        <taxon>Amycolatopsis</taxon>
    </lineage>
</organism>
<keyword evidence="2" id="KW-0732">Signal</keyword>
<dbReference type="Pfam" id="PF09972">
    <property type="entry name" value="DUF2207"/>
    <property type="match status" value="1"/>
</dbReference>
<keyword evidence="1" id="KW-0472">Membrane</keyword>
<keyword evidence="6" id="KW-1185">Reference proteome</keyword>
<dbReference type="STRING" id="589385.SAMN05421504_11470"/>